<keyword evidence="2" id="KW-0472">Membrane</keyword>
<dbReference type="Pfam" id="PF05036">
    <property type="entry name" value="SPOR"/>
    <property type="match status" value="1"/>
</dbReference>
<feature type="region of interest" description="Disordered" evidence="1">
    <location>
        <begin position="67"/>
        <end position="102"/>
    </location>
</feature>
<dbReference type="STRING" id="980561.A1359_14020"/>
<evidence type="ECO:0000256" key="2">
    <source>
        <dbReference type="SAM" id="Phobius"/>
    </source>
</evidence>
<dbReference type="AlphaFoldDB" id="A0A177N2G5"/>
<sequence length="213" mass="24162">MPRDYKHRVQSSSYNATRRRQKKGPTLWWRWLLVAALIVAFIVFLNMIRNKVTELVSGNAEVEVSQPIKQEIPLQPKTTATNEAEKKPEPKPEPEPEQPVEPSYDFYTILPQAETVVPDYEIKSRVREELVGKTKASKYMMQAGSFREAADAERHKARLATLGIEAKVEKAKVGNVNWHRIKIGPYDNPTSVATIKELLQKNGIGVIVTEQGK</sequence>
<dbReference type="SUPFAM" id="SSF110997">
    <property type="entry name" value="Sporulation related repeat"/>
    <property type="match status" value="1"/>
</dbReference>
<evidence type="ECO:0000313" key="4">
    <source>
        <dbReference type="EMBL" id="OAI12156.1"/>
    </source>
</evidence>
<dbReference type="InterPro" id="IPR052521">
    <property type="entry name" value="Cell_div_SPOR-domain"/>
</dbReference>
<evidence type="ECO:0000313" key="5">
    <source>
        <dbReference type="Proteomes" id="UP000078476"/>
    </source>
</evidence>
<name>A0A177N2G5_9GAMM</name>
<dbReference type="InterPro" id="IPR036680">
    <property type="entry name" value="SPOR-like_sf"/>
</dbReference>
<keyword evidence="5" id="KW-1185">Reference proteome</keyword>
<dbReference type="EMBL" id="LUUI01000131">
    <property type="protein sequence ID" value="OAI12156.1"/>
    <property type="molecule type" value="Genomic_DNA"/>
</dbReference>
<dbReference type="Gene3D" id="3.30.70.1070">
    <property type="entry name" value="Sporulation related repeat"/>
    <property type="match status" value="1"/>
</dbReference>
<keyword evidence="2" id="KW-0812">Transmembrane</keyword>
<organism evidence="4 5">
    <name type="scientific">Methylomonas lenta</name>
    <dbReference type="NCBI Taxonomy" id="980561"/>
    <lineage>
        <taxon>Bacteria</taxon>
        <taxon>Pseudomonadati</taxon>
        <taxon>Pseudomonadota</taxon>
        <taxon>Gammaproteobacteria</taxon>
        <taxon>Methylococcales</taxon>
        <taxon>Methylococcaceae</taxon>
        <taxon>Methylomonas</taxon>
    </lineage>
</organism>
<dbReference type="PROSITE" id="PS51724">
    <property type="entry name" value="SPOR"/>
    <property type="match status" value="1"/>
</dbReference>
<comment type="caution">
    <text evidence="4">The sequence shown here is derived from an EMBL/GenBank/DDBJ whole genome shotgun (WGS) entry which is preliminary data.</text>
</comment>
<feature type="domain" description="SPOR" evidence="3">
    <location>
        <begin position="133"/>
        <end position="212"/>
    </location>
</feature>
<dbReference type="GO" id="GO:0042834">
    <property type="term" value="F:peptidoglycan binding"/>
    <property type="evidence" value="ECO:0007669"/>
    <property type="project" value="InterPro"/>
</dbReference>
<evidence type="ECO:0000259" key="3">
    <source>
        <dbReference type="PROSITE" id="PS51724"/>
    </source>
</evidence>
<accession>A0A177N2G5</accession>
<dbReference type="PANTHER" id="PTHR38687">
    <property type="entry name" value="CELL DIVISION PROTEIN DEDD-RELATED"/>
    <property type="match status" value="1"/>
</dbReference>
<feature type="compositionally biased region" description="Basic and acidic residues" evidence="1">
    <location>
        <begin position="83"/>
        <end position="94"/>
    </location>
</feature>
<protein>
    <submittedName>
        <fullName evidence="4">Sporulation protein</fullName>
    </submittedName>
</protein>
<reference evidence="4 5" key="1">
    <citation type="submission" date="2016-03" db="EMBL/GenBank/DDBJ databases">
        <authorList>
            <person name="Ploux O."/>
        </authorList>
    </citation>
    <scope>NUCLEOTIDE SEQUENCE [LARGE SCALE GENOMIC DNA]</scope>
    <source>
        <strain evidence="4 5">R-45370</strain>
    </source>
</reference>
<gene>
    <name evidence="4" type="ORF">A1359_14020</name>
</gene>
<dbReference type="InterPro" id="IPR007730">
    <property type="entry name" value="SPOR-like_dom"/>
</dbReference>
<keyword evidence="2" id="KW-1133">Transmembrane helix</keyword>
<evidence type="ECO:0000256" key="1">
    <source>
        <dbReference type="SAM" id="MobiDB-lite"/>
    </source>
</evidence>
<dbReference type="OrthoDB" id="8558195at2"/>
<dbReference type="RefSeq" id="WP_066985435.1">
    <property type="nucleotide sequence ID" value="NZ_LUUI01000131.1"/>
</dbReference>
<dbReference type="PANTHER" id="PTHR38687:SF2">
    <property type="entry name" value="CELL DIVISION PROTEIN FTSN"/>
    <property type="match status" value="1"/>
</dbReference>
<proteinExistence type="predicted"/>
<feature type="transmembrane region" description="Helical" evidence="2">
    <location>
        <begin position="27"/>
        <end position="48"/>
    </location>
</feature>
<dbReference type="Proteomes" id="UP000078476">
    <property type="component" value="Unassembled WGS sequence"/>
</dbReference>